<dbReference type="AlphaFoldDB" id="A0AAD8JJ20"/>
<gene>
    <name evidence="1" type="ORF">POM88_004794</name>
</gene>
<comment type="caution">
    <text evidence="1">The sequence shown here is derived from an EMBL/GenBank/DDBJ whole genome shotgun (WGS) entry which is preliminary data.</text>
</comment>
<sequence>MFGRFHLVLQRLKEGDNPRSVEINKIDMWVQLHDMSAGFMSQRVVTDIGNYLGTYIDGDPNNFVGVWREFLRIRVSVPLDVPIKRRMKLRKSEKEWFGIEEEDSYHGVEVAAQ</sequence>
<keyword evidence="2" id="KW-1185">Reference proteome</keyword>
<dbReference type="EMBL" id="JAUIZM010000001">
    <property type="protein sequence ID" value="KAK1405189.1"/>
    <property type="molecule type" value="Genomic_DNA"/>
</dbReference>
<organism evidence="1 2">
    <name type="scientific">Heracleum sosnowskyi</name>
    <dbReference type="NCBI Taxonomy" id="360622"/>
    <lineage>
        <taxon>Eukaryota</taxon>
        <taxon>Viridiplantae</taxon>
        <taxon>Streptophyta</taxon>
        <taxon>Embryophyta</taxon>
        <taxon>Tracheophyta</taxon>
        <taxon>Spermatophyta</taxon>
        <taxon>Magnoliopsida</taxon>
        <taxon>eudicotyledons</taxon>
        <taxon>Gunneridae</taxon>
        <taxon>Pentapetalae</taxon>
        <taxon>asterids</taxon>
        <taxon>campanulids</taxon>
        <taxon>Apiales</taxon>
        <taxon>Apiaceae</taxon>
        <taxon>Apioideae</taxon>
        <taxon>apioid superclade</taxon>
        <taxon>Tordylieae</taxon>
        <taxon>Tordyliinae</taxon>
        <taxon>Heracleum</taxon>
    </lineage>
</organism>
<evidence type="ECO:0008006" key="3">
    <source>
        <dbReference type="Google" id="ProtNLM"/>
    </source>
</evidence>
<evidence type="ECO:0000313" key="1">
    <source>
        <dbReference type="EMBL" id="KAK1405189.1"/>
    </source>
</evidence>
<evidence type="ECO:0000313" key="2">
    <source>
        <dbReference type="Proteomes" id="UP001237642"/>
    </source>
</evidence>
<protein>
    <recommendedName>
        <fullName evidence="3">DUF4283 domain-containing protein</fullName>
    </recommendedName>
</protein>
<name>A0AAD8JJ20_9APIA</name>
<dbReference type="Proteomes" id="UP001237642">
    <property type="component" value="Unassembled WGS sequence"/>
</dbReference>
<reference evidence="1" key="1">
    <citation type="submission" date="2023-02" db="EMBL/GenBank/DDBJ databases">
        <title>Genome of toxic invasive species Heracleum sosnowskyi carries increased number of genes despite the absence of recent whole-genome duplications.</title>
        <authorList>
            <person name="Schelkunov M."/>
            <person name="Shtratnikova V."/>
            <person name="Makarenko M."/>
            <person name="Klepikova A."/>
            <person name="Omelchenko D."/>
            <person name="Novikova G."/>
            <person name="Obukhova E."/>
            <person name="Bogdanov V."/>
            <person name="Penin A."/>
            <person name="Logacheva M."/>
        </authorList>
    </citation>
    <scope>NUCLEOTIDE SEQUENCE</scope>
    <source>
        <strain evidence="1">Hsosn_3</strain>
        <tissue evidence="1">Leaf</tissue>
    </source>
</reference>
<proteinExistence type="predicted"/>
<reference evidence="1" key="2">
    <citation type="submission" date="2023-05" db="EMBL/GenBank/DDBJ databases">
        <authorList>
            <person name="Schelkunov M.I."/>
        </authorList>
    </citation>
    <scope>NUCLEOTIDE SEQUENCE</scope>
    <source>
        <strain evidence="1">Hsosn_3</strain>
        <tissue evidence="1">Leaf</tissue>
    </source>
</reference>
<accession>A0AAD8JJ20</accession>